<feature type="compositionally biased region" description="Acidic residues" evidence="2">
    <location>
        <begin position="481"/>
        <end position="491"/>
    </location>
</feature>
<feature type="transmembrane region" description="Helical" evidence="3">
    <location>
        <begin position="20"/>
        <end position="42"/>
    </location>
</feature>
<evidence type="ECO:0000259" key="5">
    <source>
        <dbReference type="Pfam" id="PF13399"/>
    </source>
</evidence>
<dbReference type="Gene3D" id="3.40.630.190">
    <property type="entry name" value="LCP protein"/>
    <property type="match status" value="1"/>
</dbReference>
<reference evidence="6 7" key="1">
    <citation type="submission" date="2019-01" db="EMBL/GenBank/DDBJ databases">
        <title>Egibacter rhizosphaerae EGI 80759T.</title>
        <authorList>
            <person name="Chen D.-D."/>
            <person name="Tian Y."/>
            <person name="Jiao J.-Y."/>
            <person name="Zhang X.-T."/>
            <person name="Zhang Y.-G."/>
            <person name="Zhang Y."/>
            <person name="Xiao M."/>
            <person name="Shu W.-S."/>
            <person name="Li W.-J."/>
        </authorList>
    </citation>
    <scope>NUCLEOTIDE SEQUENCE [LARGE SCALE GENOMIC DNA]</scope>
    <source>
        <strain evidence="6 7">EGI 80759</strain>
    </source>
</reference>
<dbReference type="PANTHER" id="PTHR33392">
    <property type="entry name" value="POLYISOPRENYL-TEICHOIC ACID--PEPTIDOGLYCAN TEICHOIC ACID TRANSFERASE TAGU"/>
    <property type="match status" value="1"/>
</dbReference>
<dbReference type="KEGG" id="erz:ER308_14690"/>
<evidence type="ECO:0000256" key="1">
    <source>
        <dbReference type="ARBA" id="ARBA00006068"/>
    </source>
</evidence>
<name>A0A411YHI1_9ACTN</name>
<dbReference type="InterPro" id="IPR050922">
    <property type="entry name" value="LytR/CpsA/Psr_CW_biosynth"/>
</dbReference>
<dbReference type="Gene3D" id="3.30.70.2390">
    <property type="match status" value="1"/>
</dbReference>
<comment type="similarity">
    <text evidence="1">Belongs to the LytR/CpsA/Psr (LCP) family.</text>
</comment>
<dbReference type="InterPro" id="IPR004474">
    <property type="entry name" value="LytR_CpsA_psr"/>
</dbReference>
<dbReference type="EMBL" id="CP036402">
    <property type="protein sequence ID" value="QBI20683.1"/>
    <property type="molecule type" value="Genomic_DNA"/>
</dbReference>
<keyword evidence="3" id="KW-1133">Transmembrane helix</keyword>
<dbReference type="NCBIfam" id="TIGR00350">
    <property type="entry name" value="lytR_cpsA_psr"/>
    <property type="match status" value="1"/>
</dbReference>
<dbReference type="Pfam" id="PF13399">
    <property type="entry name" value="LytR_C"/>
    <property type="match status" value="1"/>
</dbReference>
<evidence type="ECO:0000259" key="4">
    <source>
        <dbReference type="Pfam" id="PF03816"/>
    </source>
</evidence>
<evidence type="ECO:0000256" key="3">
    <source>
        <dbReference type="SAM" id="Phobius"/>
    </source>
</evidence>
<dbReference type="AlphaFoldDB" id="A0A411YHI1"/>
<organism evidence="6 7">
    <name type="scientific">Egibacter rhizosphaerae</name>
    <dbReference type="NCBI Taxonomy" id="1670831"/>
    <lineage>
        <taxon>Bacteria</taxon>
        <taxon>Bacillati</taxon>
        <taxon>Actinomycetota</taxon>
        <taxon>Nitriliruptoria</taxon>
        <taxon>Egibacterales</taxon>
        <taxon>Egibacteraceae</taxon>
        <taxon>Egibacter</taxon>
    </lineage>
</organism>
<evidence type="ECO:0000256" key="2">
    <source>
        <dbReference type="SAM" id="MobiDB-lite"/>
    </source>
</evidence>
<protein>
    <submittedName>
        <fullName evidence="6">LytR family transcriptional regulator</fullName>
    </submittedName>
</protein>
<accession>A0A411YHI1</accession>
<feature type="domain" description="LytR/CpsA/Psr regulator C-terminal" evidence="5">
    <location>
        <begin position="362"/>
        <end position="442"/>
    </location>
</feature>
<dbReference type="InterPro" id="IPR027381">
    <property type="entry name" value="LytR/CpsA/Psr_C"/>
</dbReference>
<keyword evidence="7" id="KW-1185">Reference proteome</keyword>
<feature type="region of interest" description="Disordered" evidence="2">
    <location>
        <begin position="450"/>
        <end position="520"/>
    </location>
</feature>
<keyword evidence="3" id="KW-0812">Transmembrane</keyword>
<dbReference type="RefSeq" id="WP_131155677.1">
    <property type="nucleotide sequence ID" value="NZ_CP036402.1"/>
</dbReference>
<proteinExistence type="inferred from homology"/>
<sequence>MASNQSTATGRPRWRRRIGWSLVGVLLFALGAVAMTGVMLYLRAEASVDRVEVDTLTDPGDLDGDGVADYEEIPGAINVLVVGSDARDGLTPEERAELGTGDDDGGMRTDTMMVARLDPETDEVSLLSFPRDLRVELCDGSTDKINAAYQVGENTGRGGPSCLVETIRDVSGISIQHFVAIDFAGFIEVVDVVGGVDVYLEHPIDDWRANLDLDAGCQRLDGVEALGFARHRASDSDYGRIARQQRLIKELVRETASIGTLANVPRLFELVETGAGAVEADESLSLDRMRRIAFSLRDLGGDSVQARTVPADFEMIDDIAYEILREDEAADLFYDFRTGALEDPREPEDSEEPRIAASDVPPVTVLNAAGEPGLAAAISDELGERGFTVASVGNAQVFGAHETEVRYSPELADEAAFLGAHLPSAELSTRTPQGDGIEIVLGEIADPALVSTPEEFGGGDDGGGPADGGNGEADGGNGEADGGEGGEGDPLEEGRGQGESAPEPDEFYVGAQSVPDDCRR</sequence>
<dbReference type="OrthoDB" id="9782542at2"/>
<dbReference type="PANTHER" id="PTHR33392:SF6">
    <property type="entry name" value="POLYISOPRENYL-TEICHOIC ACID--PEPTIDOGLYCAN TEICHOIC ACID TRANSFERASE TAGU"/>
    <property type="match status" value="1"/>
</dbReference>
<dbReference type="Pfam" id="PF03816">
    <property type="entry name" value="LytR_cpsA_psr"/>
    <property type="match status" value="1"/>
</dbReference>
<gene>
    <name evidence="6" type="ORF">ER308_14690</name>
</gene>
<dbReference type="Proteomes" id="UP000291469">
    <property type="component" value="Chromosome"/>
</dbReference>
<keyword evidence="3" id="KW-0472">Membrane</keyword>
<feature type="compositionally biased region" description="Gly residues" evidence="2">
    <location>
        <begin position="459"/>
        <end position="480"/>
    </location>
</feature>
<evidence type="ECO:0000313" key="6">
    <source>
        <dbReference type="EMBL" id="QBI20683.1"/>
    </source>
</evidence>
<evidence type="ECO:0000313" key="7">
    <source>
        <dbReference type="Proteomes" id="UP000291469"/>
    </source>
</evidence>
<feature type="domain" description="Cell envelope-related transcriptional attenuator" evidence="4">
    <location>
        <begin position="108"/>
        <end position="256"/>
    </location>
</feature>